<organism evidence="3 4">
    <name type="scientific">Aeromicrobium panaciterrae</name>
    <dbReference type="NCBI Taxonomy" id="363861"/>
    <lineage>
        <taxon>Bacteria</taxon>
        <taxon>Bacillati</taxon>
        <taxon>Actinomycetota</taxon>
        <taxon>Actinomycetes</taxon>
        <taxon>Propionibacteriales</taxon>
        <taxon>Nocardioidaceae</taxon>
        <taxon>Aeromicrobium</taxon>
    </lineage>
</organism>
<keyword evidence="4" id="KW-1185">Reference proteome</keyword>
<feature type="compositionally biased region" description="Polar residues" evidence="1">
    <location>
        <begin position="113"/>
        <end position="122"/>
    </location>
</feature>
<dbReference type="Proteomes" id="UP001257739">
    <property type="component" value="Unassembled WGS sequence"/>
</dbReference>
<feature type="compositionally biased region" description="Basic residues" evidence="1">
    <location>
        <begin position="140"/>
        <end position="157"/>
    </location>
</feature>
<keyword evidence="2" id="KW-1133">Transmembrane helix</keyword>
<keyword evidence="2" id="KW-0812">Transmembrane</keyword>
<feature type="compositionally biased region" description="Low complexity" evidence="1">
    <location>
        <begin position="158"/>
        <end position="178"/>
    </location>
</feature>
<sequence length="178" mass="18912">MKFKKAIRDKIEAQIDGLADQAKDLVDRAPGLRDEVKNRLPDREDLKDLIPDKKQLLELRDELFEKIPDSVSDHIPDAAKPKKKRGKVKKVALLGLVTGAGAAAVAAARRVASNTPTPSYTQPRPAPTPTAKPAAPAKKTAAKKAPAKKAPAKKAAAKKASPAKKAPAKKSAPAKKTT</sequence>
<evidence type="ECO:0000256" key="1">
    <source>
        <dbReference type="SAM" id="MobiDB-lite"/>
    </source>
</evidence>
<proteinExistence type="predicted"/>
<dbReference type="RefSeq" id="WP_309965748.1">
    <property type="nucleotide sequence ID" value="NZ_JAVDWH010000001.1"/>
</dbReference>
<evidence type="ECO:0000313" key="4">
    <source>
        <dbReference type="Proteomes" id="UP001257739"/>
    </source>
</evidence>
<accession>A0ABU1UJT2</accession>
<protein>
    <recommendedName>
        <fullName evidence="5">Histone</fullName>
    </recommendedName>
</protein>
<comment type="caution">
    <text evidence="3">The sequence shown here is derived from an EMBL/GenBank/DDBJ whole genome shotgun (WGS) entry which is preliminary data.</text>
</comment>
<feature type="transmembrane region" description="Helical" evidence="2">
    <location>
        <begin position="91"/>
        <end position="108"/>
    </location>
</feature>
<feature type="region of interest" description="Disordered" evidence="1">
    <location>
        <begin position="108"/>
        <end position="178"/>
    </location>
</feature>
<keyword evidence="2" id="KW-0472">Membrane</keyword>
<evidence type="ECO:0000313" key="3">
    <source>
        <dbReference type="EMBL" id="MDR7085437.1"/>
    </source>
</evidence>
<gene>
    <name evidence="3" type="ORF">J2X11_000276</name>
</gene>
<evidence type="ECO:0000256" key="2">
    <source>
        <dbReference type="SAM" id="Phobius"/>
    </source>
</evidence>
<name>A0ABU1UJT2_9ACTN</name>
<evidence type="ECO:0008006" key="5">
    <source>
        <dbReference type="Google" id="ProtNLM"/>
    </source>
</evidence>
<dbReference type="EMBL" id="JAVDWH010000001">
    <property type="protein sequence ID" value="MDR7085437.1"/>
    <property type="molecule type" value="Genomic_DNA"/>
</dbReference>
<reference evidence="3 4" key="1">
    <citation type="submission" date="2023-07" db="EMBL/GenBank/DDBJ databases">
        <title>Sorghum-associated microbial communities from plants grown in Nebraska, USA.</title>
        <authorList>
            <person name="Schachtman D."/>
        </authorList>
    </citation>
    <scope>NUCLEOTIDE SEQUENCE [LARGE SCALE GENOMIC DNA]</scope>
    <source>
        <strain evidence="3 4">BE248</strain>
    </source>
</reference>